<evidence type="ECO:0000313" key="2">
    <source>
        <dbReference type="RefSeq" id="XP_013383647.1"/>
    </source>
</evidence>
<dbReference type="InParanoid" id="A0A1S3HC91"/>
<name>A0A1S3HC91_LINAN</name>
<dbReference type="Proteomes" id="UP000085678">
    <property type="component" value="Unplaced"/>
</dbReference>
<sequence length="348" mass="38725">MATSSSVSPGFVSCPGSFVDLTDLKCVDQLLVSQPSKEAQTMTGDTDNRQHPFLHHLDGEHVEWRDSRDNGVLDLAVGQYTTRHTDGGVDTNALRRERRRKQNDFFRTWWEDQKKASVDFCELNVSTSCAQTQQIADFEETAEKTEIDIAVFDPVTGTRYSVKGIQPHEMPVIGFYIDPRILPGFTYLVRPNGSKRPLFNGQALPLVSIGMGYGKRITFKGETCNTNTHFFWSDSRPEGYAFSLQAVVPGDQFLVQDKRECVIGHAFVNRVDPAQLETFTATSGGTTEKRVQVTAWCTIDFGSWSQTNVYVTGVAHVVKKKGNREATTLKVEGVDLPSVGACNLVSRE</sequence>
<organism evidence="1 2">
    <name type="scientific">Lingula anatina</name>
    <name type="common">Brachiopod</name>
    <name type="synonym">Lingula unguis</name>
    <dbReference type="NCBI Taxonomy" id="7574"/>
    <lineage>
        <taxon>Eukaryota</taxon>
        <taxon>Metazoa</taxon>
        <taxon>Spiralia</taxon>
        <taxon>Lophotrochozoa</taxon>
        <taxon>Brachiopoda</taxon>
        <taxon>Linguliformea</taxon>
        <taxon>Lingulata</taxon>
        <taxon>Lingulida</taxon>
        <taxon>Linguloidea</taxon>
        <taxon>Lingulidae</taxon>
        <taxon>Lingula</taxon>
    </lineage>
</organism>
<dbReference type="GeneID" id="106154000"/>
<gene>
    <name evidence="2" type="primary">LOC106154000</name>
</gene>
<dbReference type="OrthoDB" id="5953973at2759"/>
<evidence type="ECO:0000313" key="1">
    <source>
        <dbReference type="Proteomes" id="UP000085678"/>
    </source>
</evidence>
<accession>A0A1S3HC91</accession>
<dbReference type="AlphaFoldDB" id="A0A1S3HC91"/>
<keyword evidence="1" id="KW-1185">Reference proteome</keyword>
<proteinExistence type="predicted"/>
<reference evidence="2" key="1">
    <citation type="submission" date="2025-08" db="UniProtKB">
        <authorList>
            <consortium name="RefSeq"/>
        </authorList>
    </citation>
    <scope>IDENTIFICATION</scope>
    <source>
        <tissue evidence="2">Gonads</tissue>
    </source>
</reference>
<dbReference type="OMA" id="GIRRHEM"/>
<dbReference type="KEGG" id="lak:106154000"/>
<dbReference type="RefSeq" id="XP_013383647.1">
    <property type="nucleotide sequence ID" value="XM_013528193.1"/>
</dbReference>
<protein>
    <submittedName>
        <fullName evidence="2">Uncharacterized protein LOC106154000</fullName>
    </submittedName>
</protein>